<dbReference type="EMBL" id="CP000015">
    <property type="protein sequence ID" value="AAT93789.1"/>
    <property type="molecule type" value="Genomic_DNA"/>
</dbReference>
<reference evidence="1 3" key="1">
    <citation type="journal article" date="2004" name="Nucleic Acids Res.">
        <title>Comparative analysis of the Borrelia garinii genome.</title>
        <authorList>
            <person name="Glockner G."/>
            <person name="Lehmann R."/>
            <person name="Romualdi A."/>
            <person name="Pradella S."/>
            <person name="Schulte-Spechtel U."/>
            <person name="Schilhabel M."/>
            <person name="Wilske B."/>
            <person name="Suhnel J."/>
            <person name="Platzer M."/>
        </authorList>
    </citation>
    <scope>NUCLEOTIDE SEQUENCE [LARGE SCALE GENOMIC DNA]</scope>
    <source>
        <strain evidence="3">ATCC BAA-2496 / DSM 23469 / PBi</strain>
        <strain evidence="1">PBi</strain>
        <plasmid evidence="3">lp54</plasmid>
    </source>
</reference>
<dbReference type="RefSeq" id="WP_011187173.1">
    <property type="nucleotide sequence ID" value="NC_006129.1"/>
</dbReference>
<dbReference type="Proteomes" id="UP000002276">
    <property type="component" value="Plasmid lp54"/>
</dbReference>
<evidence type="ECO:0000313" key="1">
    <source>
        <dbReference type="EMBL" id="AAT93789.1"/>
    </source>
</evidence>
<evidence type="ECO:0000313" key="2">
    <source>
        <dbReference type="EMBL" id="AZA27159.1"/>
    </source>
</evidence>
<keyword evidence="4" id="KW-1185">Reference proteome</keyword>
<dbReference type="OrthoDB" id="352863at2"/>
<gene>
    <name evidence="1" type="ordered locus">BGA30</name>
    <name evidence="2" type="ORF">DB299_04485</name>
</gene>
<reference evidence="4" key="4">
    <citation type="submission" date="2018-04" db="EMBL/GenBank/DDBJ databases">
        <title>Whole Genome Assembly of Borrelia bavariensis PBi.</title>
        <authorList>
            <person name="Margos G."/>
        </authorList>
    </citation>
    <scope>NUCLEOTIDE SEQUENCE [LARGE SCALE GENOMIC DNA]</scope>
    <source>
        <strain evidence="4">PBi</strain>
        <plasmid evidence="4">lp54</plasmid>
    </source>
</reference>
<dbReference type="Proteomes" id="UP000274630">
    <property type="component" value="Plasmid lp54"/>
</dbReference>
<reference evidence="2" key="3">
    <citation type="journal article" date="2018" name="PLoS ONE">
        <title>The genus Borrelia reloaded.</title>
        <authorList>
            <person name="Margos G."/>
            <person name="Gofton A."/>
            <person name="Wibberg D."/>
            <person name="Dangel A."/>
            <person name="Marosevic D."/>
            <person name="Loh S.M."/>
            <person name="Oskam C."/>
            <person name="Fingerle V."/>
        </authorList>
    </citation>
    <scope>NUCLEOTIDE SEQUENCE</scope>
    <source>
        <strain evidence="2">PBi</strain>
    </source>
</reference>
<dbReference type="GeneID" id="45161695"/>
<keyword evidence="1" id="KW-0449">Lipoprotein</keyword>
<geneLocation type="plasmid" evidence="3 4">
    <name>lp54</name>
</geneLocation>
<dbReference type="PROSITE" id="PS51257">
    <property type="entry name" value="PROKAR_LIPOPROTEIN"/>
    <property type="match status" value="1"/>
</dbReference>
<protein>
    <submittedName>
        <fullName evidence="1">Lipoprotein</fullName>
    </submittedName>
</protein>
<evidence type="ECO:0000313" key="4">
    <source>
        <dbReference type="Proteomes" id="UP000274630"/>
    </source>
</evidence>
<accession>A0A7I6GV87</accession>
<organism evidence="1 3">
    <name type="scientific">Borrelia garinii subsp. bavariensis (strain ATCC BAA-2496 / DSM 23469 / PBi)</name>
    <name type="common">Borreliella bavariensis</name>
    <dbReference type="NCBI Taxonomy" id="290434"/>
    <lineage>
        <taxon>Bacteria</taxon>
        <taxon>Pseudomonadati</taxon>
        <taxon>Spirochaetota</taxon>
        <taxon>Spirochaetia</taxon>
        <taxon>Spirochaetales</taxon>
        <taxon>Borreliaceae</taxon>
        <taxon>Borreliella</taxon>
    </lineage>
</organism>
<dbReference type="KEGG" id="bga:BGA30"/>
<keyword evidence="1" id="KW-0614">Plasmid</keyword>
<proteinExistence type="predicted"/>
<reference evidence="1" key="2">
    <citation type="submission" date="2004-06" db="EMBL/GenBank/DDBJ databases">
        <authorList>
            <person name="Gloeckner G."/>
            <person name="Schilhabel M."/>
            <person name="Lehmann R."/>
            <person name="Platzer M."/>
        </authorList>
    </citation>
    <scope>NUCLEOTIDE SEQUENCE</scope>
    <source>
        <strain evidence="1">PBi</strain>
        <plasmid evidence="1">lp54</plasmid>
    </source>
</reference>
<evidence type="ECO:0000313" key="3">
    <source>
        <dbReference type="Proteomes" id="UP000002276"/>
    </source>
</evidence>
<dbReference type="EMBL" id="CP028873">
    <property type="protein sequence ID" value="AZA27159.1"/>
    <property type="molecule type" value="Genomic_DNA"/>
</dbReference>
<dbReference type="AlphaFoldDB" id="A0A7I6GV87"/>
<name>A0A7I6GV87_BORGP</name>
<sequence length="227" mass="26072">MKRISILSILLLLLLFSCKQYGDVKSLTEVATDLEDDNSFASGSVESKDQIIEKGPVLTSEEFERLEALKTFLKDAMGVNGREGDTKAEYEKSYKEFFDWLSKDVNRQKEFVSFFNNICGIITKAVDASKKRYNSNPKSLGFNEYVCYDIKTRTGDDLSLFFQKVADAFGTQEYKNKDEDDENNQKPEKCNEEIFKVIKRVFTESENNNELANLKNLNSYNLNSNNK</sequence>